<evidence type="ECO:0000313" key="2">
    <source>
        <dbReference type="EMBL" id="BAL03421.1"/>
    </source>
</evidence>
<evidence type="ECO:0000256" key="1">
    <source>
        <dbReference type="SAM" id="Phobius"/>
    </source>
</evidence>
<reference evidence="2" key="1">
    <citation type="journal article" date="2011" name="FEMS Microbiol. Lett.">
        <title>Cloning, expression analysis, and sequence diversity of genes encoding two different immunodominant membrane proteins in poinsettia branch-inducing phytoplasma (PoiBI).</title>
        <authorList>
            <person name="Neriya Y."/>
            <person name="Sugawara K."/>
            <person name="Maejima K."/>
            <person name="Hashimoto M."/>
            <person name="Komatsu K."/>
            <person name="Minato N."/>
            <person name="Miura C."/>
            <person name="Kakizawa S."/>
            <person name="Yamaji Y."/>
            <person name="Oshima K."/>
            <person name="Namba S."/>
        </authorList>
    </citation>
    <scope>NUCLEOTIDE SEQUENCE</scope>
    <source>
        <strain evidence="2">Annette Hegg Dark Red</strain>
    </source>
</reference>
<dbReference type="EMBL" id="AB636356">
    <property type="protein sequence ID" value="BAL03421.1"/>
    <property type="molecule type" value="Genomic_DNA"/>
</dbReference>
<gene>
    <name evidence="2" type="primary">imp</name>
</gene>
<protein>
    <submittedName>
        <fullName evidence="2">Immunodominant membrane protein</fullName>
    </submittedName>
</protein>
<keyword evidence="1" id="KW-0812">Transmembrane</keyword>
<organism evidence="2">
    <name type="scientific">Poinsettia branch-inducing phytoplasma</name>
    <dbReference type="NCBI Taxonomy" id="138647"/>
    <lineage>
        <taxon>Bacteria</taxon>
        <taxon>Bacillati</taxon>
        <taxon>Mycoplasmatota</taxon>
        <taxon>Mollicutes</taxon>
        <taxon>Acholeplasmatales</taxon>
        <taxon>Acholeplasmataceae</taxon>
        <taxon>Candidatus Phytoplasma</taxon>
        <taxon>16SrIII (X-disease group)</taxon>
    </lineage>
</organism>
<sequence length="178" mass="19610">MVAMDKHNKQSYLKTKNGKIVLGVVSAVVVILTAIGVWFFMKNSPSKAIKNLDSNLVSKWDAVYTDAITKANNENSADKKAAALKKVVKTLRTYYNKDMDYLTNEEKNKKPEDATKKTAYEEAQKAAKTVKDALDEADKEVTGQDDAAVTSLNNALAKVTKDICQKVVTQSKIAYGLE</sequence>
<feature type="transmembrane region" description="Helical" evidence="1">
    <location>
        <begin position="20"/>
        <end position="41"/>
    </location>
</feature>
<name>G3XGE8_9MOLU</name>
<proteinExistence type="predicted"/>
<keyword evidence="1" id="KW-1133">Transmembrane helix</keyword>
<keyword evidence="1" id="KW-0472">Membrane</keyword>
<accession>G3XGE8</accession>
<dbReference type="AlphaFoldDB" id="G3XGE8"/>